<dbReference type="Gene3D" id="3.10.450.50">
    <property type="match status" value="1"/>
</dbReference>
<dbReference type="KEGG" id="pacp:FAZ97_20990"/>
<reference evidence="2 3" key="1">
    <citation type="submission" date="2019-12" db="EMBL/GenBank/DDBJ databases">
        <title>Paraburkholderia acidiphila 7Q-K02 sp. nov and Paraburkholderia acidisoli DHF22 sp. nov., two strains isolated from forest soil.</title>
        <authorList>
            <person name="Gao Z."/>
            <person name="Qiu L."/>
        </authorList>
    </citation>
    <scope>NUCLEOTIDE SEQUENCE [LARGE SCALE GENOMIC DNA]</scope>
    <source>
        <strain evidence="2 3">7Q-K02</strain>
    </source>
</reference>
<name>A0A7Z2G8Y2_9BURK</name>
<dbReference type="Proteomes" id="UP000434209">
    <property type="component" value="Chromosome 2"/>
</dbReference>
<dbReference type="Pfam" id="PF12680">
    <property type="entry name" value="SnoaL_2"/>
    <property type="match status" value="1"/>
</dbReference>
<dbReference type="SUPFAM" id="SSF54427">
    <property type="entry name" value="NTF2-like"/>
    <property type="match status" value="1"/>
</dbReference>
<sequence length="133" mass="15157">MNDTNAAADSPEFPVQQQLDAYNARDIDAFMKWWADDCEYYEFPSRLLARGTAQVRERHVARFREPDLFGELVHRASIGNTVIDQERVTRTFAEGVGEVDVFAIYEVVDGKIAKAWFRMGAPRLAGRGSEPMR</sequence>
<dbReference type="AlphaFoldDB" id="A0A7Z2G8Y2"/>
<accession>A0A7Z2G8Y2</accession>
<protein>
    <submittedName>
        <fullName evidence="2">Steroid delta-isomerase</fullName>
    </submittedName>
</protein>
<evidence type="ECO:0000313" key="3">
    <source>
        <dbReference type="Proteomes" id="UP000434209"/>
    </source>
</evidence>
<organism evidence="2 3">
    <name type="scientific">Paraburkholderia acidiphila</name>
    <dbReference type="NCBI Taxonomy" id="2571747"/>
    <lineage>
        <taxon>Bacteria</taxon>
        <taxon>Pseudomonadati</taxon>
        <taxon>Pseudomonadota</taxon>
        <taxon>Betaproteobacteria</taxon>
        <taxon>Burkholderiales</taxon>
        <taxon>Burkholderiaceae</taxon>
        <taxon>Paraburkholderia</taxon>
    </lineage>
</organism>
<dbReference type="OrthoDB" id="9797178at2"/>
<dbReference type="RefSeq" id="WP_158760334.1">
    <property type="nucleotide sequence ID" value="NZ_CP046910.1"/>
</dbReference>
<dbReference type="InterPro" id="IPR032710">
    <property type="entry name" value="NTF2-like_dom_sf"/>
</dbReference>
<proteinExistence type="predicted"/>
<evidence type="ECO:0000259" key="1">
    <source>
        <dbReference type="Pfam" id="PF12680"/>
    </source>
</evidence>
<dbReference type="InterPro" id="IPR037401">
    <property type="entry name" value="SnoaL-like"/>
</dbReference>
<keyword evidence="3" id="KW-1185">Reference proteome</keyword>
<gene>
    <name evidence="2" type="ORF">FAZ97_20990</name>
</gene>
<feature type="domain" description="SnoaL-like" evidence="1">
    <location>
        <begin position="15"/>
        <end position="114"/>
    </location>
</feature>
<dbReference type="InterPro" id="IPR008317">
    <property type="entry name" value="UCP030561"/>
</dbReference>
<dbReference type="EMBL" id="CP046910">
    <property type="protein sequence ID" value="QGZ57388.1"/>
    <property type="molecule type" value="Genomic_DNA"/>
</dbReference>
<keyword evidence="2" id="KW-0413">Isomerase</keyword>
<dbReference type="PIRSF" id="PIRSF030561">
    <property type="entry name" value="UCP030561"/>
    <property type="match status" value="1"/>
</dbReference>
<dbReference type="GO" id="GO:0016853">
    <property type="term" value="F:isomerase activity"/>
    <property type="evidence" value="ECO:0007669"/>
    <property type="project" value="UniProtKB-KW"/>
</dbReference>
<evidence type="ECO:0000313" key="2">
    <source>
        <dbReference type="EMBL" id="QGZ57388.1"/>
    </source>
</evidence>